<organism evidence="1 2">
    <name type="scientific">Rousettus aegyptiacus</name>
    <name type="common">Egyptian fruit bat</name>
    <name type="synonym">Pteropus aegyptiacus</name>
    <dbReference type="NCBI Taxonomy" id="9407"/>
    <lineage>
        <taxon>Eukaryota</taxon>
        <taxon>Metazoa</taxon>
        <taxon>Chordata</taxon>
        <taxon>Craniata</taxon>
        <taxon>Vertebrata</taxon>
        <taxon>Euteleostomi</taxon>
        <taxon>Mammalia</taxon>
        <taxon>Eutheria</taxon>
        <taxon>Laurasiatheria</taxon>
        <taxon>Chiroptera</taxon>
        <taxon>Yinpterochiroptera</taxon>
        <taxon>Pteropodoidea</taxon>
        <taxon>Pteropodidae</taxon>
        <taxon>Rousettinae</taxon>
        <taxon>Rousettus</taxon>
    </lineage>
</organism>
<keyword evidence="2" id="KW-1185">Reference proteome</keyword>
<proteinExistence type="predicted"/>
<dbReference type="Pfam" id="PF15769">
    <property type="entry name" value="DUF4698"/>
    <property type="match status" value="1"/>
</dbReference>
<sequence length="131" mass="14901">MRAGVIFRPFTPIHSCIISPSLPEAHVEPLFRQLCALHWLLEALTIDHTHHTMKPLITCWNPKDPGGSKSTIKKIIKDKSMGQRWEQFVTGPKVTDGTRRHCLATGPDLRGRPFCQSSLRRHSAFSSWFSE</sequence>
<evidence type="ECO:0000313" key="2">
    <source>
        <dbReference type="Proteomes" id="UP000593571"/>
    </source>
</evidence>
<dbReference type="Proteomes" id="UP000593571">
    <property type="component" value="Unassembled WGS sequence"/>
</dbReference>
<gene>
    <name evidence="1" type="ORF">HJG63_002284</name>
</gene>
<evidence type="ECO:0000313" key="1">
    <source>
        <dbReference type="EMBL" id="KAF6464352.1"/>
    </source>
</evidence>
<dbReference type="InterPro" id="IPR031526">
    <property type="entry name" value="DUF4698"/>
</dbReference>
<dbReference type="AlphaFoldDB" id="A0A7J8GXW0"/>
<comment type="caution">
    <text evidence="1">The sequence shown here is derived from an EMBL/GenBank/DDBJ whole genome shotgun (WGS) entry which is preliminary data.</text>
</comment>
<dbReference type="EMBL" id="JACASE010000005">
    <property type="protein sequence ID" value="KAF6464352.1"/>
    <property type="molecule type" value="Genomic_DNA"/>
</dbReference>
<accession>A0A7J8GXW0</accession>
<protein>
    <submittedName>
        <fullName evidence="1">Coiled-coil domain containing 60</fullName>
    </submittedName>
</protein>
<dbReference type="PANTHER" id="PTHR34754">
    <property type="entry name" value="COILED-COIL DOMAIN-CONTAINING PROTEIN 60"/>
    <property type="match status" value="1"/>
</dbReference>
<reference evidence="1 2" key="1">
    <citation type="journal article" date="2020" name="Nature">
        <title>Six reference-quality genomes reveal evolution of bat adaptations.</title>
        <authorList>
            <person name="Jebb D."/>
            <person name="Huang Z."/>
            <person name="Pippel M."/>
            <person name="Hughes G.M."/>
            <person name="Lavrichenko K."/>
            <person name="Devanna P."/>
            <person name="Winkler S."/>
            <person name="Jermiin L.S."/>
            <person name="Skirmuntt E.C."/>
            <person name="Katzourakis A."/>
            <person name="Burkitt-Gray L."/>
            <person name="Ray D.A."/>
            <person name="Sullivan K.A.M."/>
            <person name="Roscito J.G."/>
            <person name="Kirilenko B.M."/>
            <person name="Davalos L.M."/>
            <person name="Corthals A.P."/>
            <person name="Power M.L."/>
            <person name="Jones G."/>
            <person name="Ransome R.D."/>
            <person name="Dechmann D.K.N."/>
            <person name="Locatelli A.G."/>
            <person name="Puechmaille S.J."/>
            <person name="Fedrigo O."/>
            <person name="Jarvis E.D."/>
            <person name="Hiller M."/>
            <person name="Vernes S.C."/>
            <person name="Myers E.W."/>
            <person name="Teeling E.C."/>
        </authorList>
    </citation>
    <scope>NUCLEOTIDE SEQUENCE [LARGE SCALE GENOMIC DNA]</scope>
    <source>
        <strain evidence="1">MRouAeg1</strain>
        <tissue evidence="1">Muscle</tissue>
    </source>
</reference>
<dbReference type="PANTHER" id="PTHR34754:SF1">
    <property type="entry name" value="COILED-COIL DOMAIN-CONTAINING PROTEIN 60"/>
    <property type="match status" value="1"/>
</dbReference>
<name>A0A7J8GXW0_ROUAE</name>